<dbReference type="STRING" id="639004.SAMN04488239_10416"/>
<dbReference type="OrthoDB" id="7876148at2"/>
<name>A0A1G6Q440_9RHOB</name>
<sequence length="81" mass="9128">MAGTIESLAAKLAEDTMKVMDQSGEERLYVEVGKVLAAASQSLEEAYLTEVRVRLAERQARRFLVRRMTELKAAQDRKDAQ</sequence>
<dbReference type="AlphaFoldDB" id="A0A1G6Q440"/>
<evidence type="ECO:0000313" key="2">
    <source>
        <dbReference type="Proteomes" id="UP000199628"/>
    </source>
</evidence>
<organism evidence="1 2">
    <name type="scientific">Ruegeria marina</name>
    <dbReference type="NCBI Taxonomy" id="639004"/>
    <lineage>
        <taxon>Bacteria</taxon>
        <taxon>Pseudomonadati</taxon>
        <taxon>Pseudomonadota</taxon>
        <taxon>Alphaproteobacteria</taxon>
        <taxon>Rhodobacterales</taxon>
        <taxon>Roseobacteraceae</taxon>
        <taxon>Ruegeria</taxon>
    </lineage>
</organism>
<dbReference type="EMBL" id="FMZV01000004">
    <property type="protein sequence ID" value="SDC87230.1"/>
    <property type="molecule type" value="Genomic_DNA"/>
</dbReference>
<evidence type="ECO:0000313" key="1">
    <source>
        <dbReference type="EMBL" id="SDC87230.1"/>
    </source>
</evidence>
<gene>
    <name evidence="1" type="ORF">SAMN04488239_10416</name>
</gene>
<accession>A0A1G6Q440</accession>
<keyword evidence="2" id="KW-1185">Reference proteome</keyword>
<reference evidence="2" key="1">
    <citation type="submission" date="2016-10" db="EMBL/GenBank/DDBJ databases">
        <authorList>
            <person name="Varghese N."/>
            <person name="Submissions S."/>
        </authorList>
    </citation>
    <scope>NUCLEOTIDE SEQUENCE [LARGE SCALE GENOMIC DNA]</scope>
    <source>
        <strain evidence="2">CGMCC 1.9108</strain>
    </source>
</reference>
<dbReference type="RefSeq" id="WP_093029132.1">
    <property type="nucleotide sequence ID" value="NZ_FMZV01000004.1"/>
</dbReference>
<dbReference type="Proteomes" id="UP000199628">
    <property type="component" value="Unassembled WGS sequence"/>
</dbReference>
<proteinExistence type="predicted"/>
<protein>
    <submittedName>
        <fullName evidence="1">Uncharacterized protein</fullName>
    </submittedName>
</protein>